<feature type="chain" id="PRO_5022888533" evidence="1">
    <location>
        <begin position="23"/>
        <end position="220"/>
    </location>
</feature>
<dbReference type="AlphaFoldDB" id="A0A5B6TK14"/>
<evidence type="ECO:0000256" key="1">
    <source>
        <dbReference type="SAM" id="SignalP"/>
    </source>
</evidence>
<accession>A0A5B6TK14</accession>
<evidence type="ECO:0000313" key="3">
    <source>
        <dbReference type="EMBL" id="KAA3436522.1"/>
    </source>
</evidence>
<feature type="domain" description="SH3b" evidence="2">
    <location>
        <begin position="39"/>
        <end position="109"/>
    </location>
</feature>
<dbReference type="Gene3D" id="2.30.30.40">
    <property type="entry name" value="SH3 Domains"/>
    <property type="match status" value="1"/>
</dbReference>
<dbReference type="OrthoDB" id="944473at2"/>
<feature type="signal peptide" evidence="1">
    <location>
        <begin position="1"/>
        <end position="22"/>
    </location>
</feature>
<gene>
    <name evidence="3" type="ORF">FOA19_19225</name>
</gene>
<dbReference type="Proteomes" id="UP000324133">
    <property type="component" value="Unassembled WGS sequence"/>
</dbReference>
<keyword evidence="4" id="KW-1185">Reference proteome</keyword>
<protein>
    <submittedName>
        <fullName evidence="3">SH3 domain-containing protein</fullName>
    </submittedName>
</protein>
<dbReference type="EMBL" id="VKKY01000003">
    <property type="protein sequence ID" value="KAA3436522.1"/>
    <property type="molecule type" value="Genomic_DNA"/>
</dbReference>
<keyword evidence="1" id="KW-0732">Signal</keyword>
<evidence type="ECO:0000313" key="4">
    <source>
        <dbReference type="Proteomes" id="UP000324133"/>
    </source>
</evidence>
<dbReference type="Pfam" id="PF08239">
    <property type="entry name" value="SH3_3"/>
    <property type="match status" value="1"/>
</dbReference>
<evidence type="ECO:0000259" key="2">
    <source>
        <dbReference type="Pfam" id="PF08239"/>
    </source>
</evidence>
<sequence>MRILSFVLFVLCLNFLPHFTQGAEKYKAGDRLFVAPTKGLNLRKSPDFQSAVLATLDYNTQVTIAEDSLPSKPFQVAVTNFAGGKLSLQGHWVKVRSGHAVGYVFDGMLSNYKGLTLGSYDEDAWLVSLFGKPTLKTSKKSMMAPFGKIDFEIEEKTYPRALVFESTWGDGCGSYEYTFSISFNETYWLIERMMVRADAADDTKIKKLKGKTVFSFDSCT</sequence>
<reference evidence="3 4" key="1">
    <citation type="submission" date="2019-07" db="EMBL/GenBank/DDBJ databases">
        <title>Rufibacter sp. nov., isolated from lake sediment.</title>
        <authorList>
            <person name="Qu J.-H."/>
        </authorList>
    </citation>
    <scope>NUCLEOTIDE SEQUENCE [LARGE SCALE GENOMIC DNA]</scope>
    <source>
        <strain evidence="3 4">NBS58-1</strain>
    </source>
</reference>
<comment type="caution">
    <text evidence="3">The sequence shown here is derived from an EMBL/GenBank/DDBJ whole genome shotgun (WGS) entry which is preliminary data.</text>
</comment>
<dbReference type="RefSeq" id="WP_149092464.1">
    <property type="nucleotide sequence ID" value="NZ_VKKY01000003.1"/>
</dbReference>
<organism evidence="3 4">
    <name type="scientific">Rufibacter hautae</name>
    <dbReference type="NCBI Taxonomy" id="2595005"/>
    <lineage>
        <taxon>Bacteria</taxon>
        <taxon>Pseudomonadati</taxon>
        <taxon>Bacteroidota</taxon>
        <taxon>Cytophagia</taxon>
        <taxon>Cytophagales</taxon>
        <taxon>Hymenobacteraceae</taxon>
        <taxon>Rufibacter</taxon>
    </lineage>
</organism>
<name>A0A5B6TK14_9BACT</name>
<dbReference type="InterPro" id="IPR003646">
    <property type="entry name" value="SH3-like_bac-type"/>
</dbReference>
<proteinExistence type="predicted"/>